<dbReference type="InterPro" id="IPR036291">
    <property type="entry name" value="NAD(P)-bd_dom_sf"/>
</dbReference>
<keyword evidence="3" id="KW-0560">Oxidoreductase</keyword>
<dbReference type="NCBIfam" id="NF009385">
    <property type="entry name" value="PRK12744.1"/>
    <property type="match status" value="1"/>
</dbReference>
<dbReference type="PANTHER" id="PTHR48107">
    <property type="entry name" value="NADPH-DEPENDENT ALDEHYDE REDUCTASE-LIKE PROTEIN, CHLOROPLASTIC-RELATED"/>
    <property type="match status" value="1"/>
</dbReference>
<organism evidence="4 5">
    <name type="scientific">Polychaeton citri CBS 116435</name>
    <dbReference type="NCBI Taxonomy" id="1314669"/>
    <lineage>
        <taxon>Eukaryota</taxon>
        <taxon>Fungi</taxon>
        <taxon>Dikarya</taxon>
        <taxon>Ascomycota</taxon>
        <taxon>Pezizomycotina</taxon>
        <taxon>Dothideomycetes</taxon>
        <taxon>Dothideomycetidae</taxon>
        <taxon>Capnodiales</taxon>
        <taxon>Capnodiaceae</taxon>
        <taxon>Polychaeton</taxon>
    </lineage>
</organism>
<accession>A0A9P4QF81</accession>
<dbReference type="Pfam" id="PF13561">
    <property type="entry name" value="adh_short_C2"/>
    <property type="match status" value="1"/>
</dbReference>
<keyword evidence="5" id="KW-1185">Reference proteome</keyword>
<evidence type="ECO:0000256" key="3">
    <source>
        <dbReference type="ARBA" id="ARBA00023002"/>
    </source>
</evidence>
<dbReference type="AlphaFoldDB" id="A0A9P4QF81"/>
<name>A0A9P4QF81_9PEZI</name>
<evidence type="ECO:0000256" key="1">
    <source>
        <dbReference type="ARBA" id="ARBA00006484"/>
    </source>
</evidence>
<dbReference type="PANTHER" id="PTHR48107:SF7">
    <property type="entry name" value="RE15974P"/>
    <property type="match status" value="1"/>
</dbReference>
<dbReference type="FunFam" id="3.40.50.720:FF:000084">
    <property type="entry name" value="Short-chain dehydrogenase reductase"/>
    <property type="match status" value="1"/>
</dbReference>
<dbReference type="PRINTS" id="PR00080">
    <property type="entry name" value="SDRFAMILY"/>
</dbReference>
<evidence type="ECO:0000256" key="2">
    <source>
        <dbReference type="ARBA" id="ARBA00022857"/>
    </source>
</evidence>
<keyword evidence="2" id="KW-0521">NADP</keyword>
<dbReference type="Gene3D" id="3.40.50.720">
    <property type="entry name" value="NAD(P)-binding Rossmann-like Domain"/>
    <property type="match status" value="1"/>
</dbReference>
<dbReference type="EMBL" id="MU003765">
    <property type="protein sequence ID" value="KAF2726183.1"/>
    <property type="molecule type" value="Genomic_DNA"/>
</dbReference>
<evidence type="ECO:0000313" key="4">
    <source>
        <dbReference type="EMBL" id="KAF2726183.1"/>
    </source>
</evidence>
<proteinExistence type="inferred from homology"/>
<reference evidence="4" key="1">
    <citation type="journal article" date="2020" name="Stud. Mycol.">
        <title>101 Dothideomycetes genomes: a test case for predicting lifestyles and emergence of pathogens.</title>
        <authorList>
            <person name="Haridas S."/>
            <person name="Albert R."/>
            <person name="Binder M."/>
            <person name="Bloem J."/>
            <person name="Labutti K."/>
            <person name="Salamov A."/>
            <person name="Andreopoulos B."/>
            <person name="Baker S."/>
            <person name="Barry K."/>
            <person name="Bills G."/>
            <person name="Bluhm B."/>
            <person name="Cannon C."/>
            <person name="Castanera R."/>
            <person name="Culley D."/>
            <person name="Daum C."/>
            <person name="Ezra D."/>
            <person name="Gonzalez J."/>
            <person name="Henrissat B."/>
            <person name="Kuo A."/>
            <person name="Liang C."/>
            <person name="Lipzen A."/>
            <person name="Lutzoni F."/>
            <person name="Magnuson J."/>
            <person name="Mondo S."/>
            <person name="Nolan M."/>
            <person name="Ohm R."/>
            <person name="Pangilinan J."/>
            <person name="Park H.-J."/>
            <person name="Ramirez L."/>
            <person name="Alfaro M."/>
            <person name="Sun H."/>
            <person name="Tritt A."/>
            <person name="Yoshinaga Y."/>
            <person name="Zwiers L.-H."/>
            <person name="Turgeon B."/>
            <person name="Goodwin S."/>
            <person name="Spatafora J."/>
            <person name="Crous P."/>
            <person name="Grigoriev I."/>
        </authorList>
    </citation>
    <scope>NUCLEOTIDE SEQUENCE</scope>
    <source>
        <strain evidence="4">CBS 116435</strain>
    </source>
</reference>
<evidence type="ECO:0000313" key="5">
    <source>
        <dbReference type="Proteomes" id="UP000799441"/>
    </source>
</evidence>
<comment type="similarity">
    <text evidence="1">Belongs to the short-chain dehydrogenases/reductases (SDR) family.</text>
</comment>
<gene>
    <name evidence="4" type="ORF">K431DRAFT_3348</name>
</gene>
<dbReference type="GO" id="GO:0016614">
    <property type="term" value="F:oxidoreductase activity, acting on CH-OH group of donors"/>
    <property type="evidence" value="ECO:0007669"/>
    <property type="project" value="UniProtKB-ARBA"/>
</dbReference>
<dbReference type="SUPFAM" id="SSF51735">
    <property type="entry name" value="NAD(P)-binding Rossmann-fold domains"/>
    <property type="match status" value="1"/>
</dbReference>
<protein>
    <submittedName>
        <fullName evidence="4">NAD(P)-binding protein</fullName>
    </submittedName>
</protein>
<comment type="caution">
    <text evidence="4">The sequence shown here is derived from an EMBL/GenBank/DDBJ whole genome shotgun (WGS) entry which is preliminary data.</text>
</comment>
<sequence>MSLHGKVALITGGGKNLGAETARQLANEKSNLALHYNSPAGKEQTQQVADEIAKTYNVKVTIHQGDLTTAGAVTKLFKETLEQHGRVDIVINNVGKVLKKPAADVSEEEYDEMFAVNSKAAFFILKEASKHVSDGGKIITVATSLLAAFTGYYTSYAGAKAPVEHFTRGIAKELMPRRVSVNAIAPGPMNTPFFFPQESDEAVAFHKSMALDGRLTEVSDIAPIITFLCTAGQWINGQTIFANGGYTTR</sequence>
<dbReference type="OrthoDB" id="47007at2759"/>
<dbReference type="InterPro" id="IPR002347">
    <property type="entry name" value="SDR_fam"/>
</dbReference>
<dbReference type="PRINTS" id="PR00081">
    <property type="entry name" value="GDHRDH"/>
</dbReference>
<dbReference type="Proteomes" id="UP000799441">
    <property type="component" value="Unassembled WGS sequence"/>
</dbReference>